<reference evidence="1 2" key="1">
    <citation type="submission" date="2023-11" db="EMBL/GenBank/DDBJ databases">
        <authorList>
            <person name="Panchal A.K."/>
            <person name="Meaney J.S."/>
            <person name="Karas B.J."/>
            <person name="diCenzo G.C."/>
        </authorList>
    </citation>
    <scope>NUCLEOTIDE SEQUENCE [LARGE SCALE GENOMIC DNA]</scope>
    <source>
        <strain evidence="1 2">NZP2235</strain>
    </source>
</reference>
<dbReference type="EMBL" id="CP139858">
    <property type="protein sequence ID" value="WQC00464.1"/>
    <property type="molecule type" value="Genomic_DNA"/>
</dbReference>
<dbReference type="RefSeq" id="WP_322415264.1">
    <property type="nucleotide sequence ID" value="NZ_CP139858.1"/>
</dbReference>
<organism evidence="1 2">
    <name type="scientific">Mesorhizobium huakuii</name>
    <dbReference type="NCBI Taxonomy" id="28104"/>
    <lineage>
        <taxon>Bacteria</taxon>
        <taxon>Pseudomonadati</taxon>
        <taxon>Pseudomonadota</taxon>
        <taxon>Alphaproteobacteria</taxon>
        <taxon>Hyphomicrobiales</taxon>
        <taxon>Phyllobacteriaceae</taxon>
        <taxon>Mesorhizobium</taxon>
    </lineage>
</organism>
<accession>A0ABZ0VTE7</accession>
<evidence type="ECO:0000313" key="1">
    <source>
        <dbReference type="EMBL" id="WQC00464.1"/>
    </source>
</evidence>
<protein>
    <submittedName>
        <fullName evidence="1">Uncharacterized protein</fullName>
    </submittedName>
</protein>
<dbReference type="Proteomes" id="UP001322481">
    <property type="component" value="Chromosome"/>
</dbReference>
<name>A0ABZ0VTE7_9HYPH</name>
<sequence length="136" mass="14957">MELRRKTLGGRILQAVIDQRLDASPHQGELHLPGVFLVGLSHDCRHVVGNDGLAEARRERVGVGCYGSNRIFDVHSGDPHQKNDADASPRGDGGPSLLFFKLSAAHDRRLRAKLMITVFSGLSISLVWPENSIRQI</sequence>
<evidence type="ECO:0000313" key="2">
    <source>
        <dbReference type="Proteomes" id="UP001322481"/>
    </source>
</evidence>
<proteinExistence type="predicted"/>
<keyword evidence="2" id="KW-1185">Reference proteome</keyword>
<gene>
    <name evidence="1" type="ORF">U0R22_004670</name>
</gene>